<evidence type="ECO:0000313" key="3">
    <source>
        <dbReference type="Proteomes" id="UP000007719"/>
    </source>
</evidence>
<protein>
    <submittedName>
        <fullName evidence="2">DNA polymerase beta domain protein region</fullName>
    </submittedName>
</protein>
<evidence type="ECO:0000259" key="1">
    <source>
        <dbReference type="Pfam" id="PF01909"/>
    </source>
</evidence>
<feature type="domain" description="Polymerase nucleotidyl transferase" evidence="1">
    <location>
        <begin position="16"/>
        <end position="97"/>
    </location>
</feature>
<sequence length="114" mass="13140">MSKAIDHLEESERIILKELKTKLLELLGSNLEAVILFGSKARGDYDNDSDIDVAIIVNYLDRNLKRNILSIVTNLETEYGIPLSTLVISREEFELLKRRERRIALDIEREGIEI</sequence>
<dbReference type="HOGENOM" id="CLU_130257_3_2_0"/>
<dbReference type="KEGG" id="dtu:Dtur_0104"/>
<dbReference type="InterPro" id="IPR043519">
    <property type="entry name" value="NT_sf"/>
</dbReference>
<dbReference type="GO" id="GO:0016779">
    <property type="term" value="F:nucleotidyltransferase activity"/>
    <property type="evidence" value="ECO:0007669"/>
    <property type="project" value="InterPro"/>
</dbReference>
<dbReference type="STRING" id="515635.Dtur_0104"/>
<dbReference type="eggNOG" id="COG1708">
    <property type="taxonomic scope" value="Bacteria"/>
</dbReference>
<dbReference type="Pfam" id="PF01909">
    <property type="entry name" value="NTP_transf_2"/>
    <property type="match status" value="1"/>
</dbReference>
<dbReference type="OrthoDB" id="9813766at2"/>
<dbReference type="AlphaFoldDB" id="B8DYQ8"/>
<accession>B8DYQ8</accession>
<dbReference type="SUPFAM" id="SSF81301">
    <property type="entry name" value="Nucleotidyltransferase"/>
    <property type="match status" value="1"/>
</dbReference>
<dbReference type="PANTHER" id="PTHR33933:SF1">
    <property type="entry name" value="PROTEIN ADENYLYLTRANSFERASE MNTA-RELATED"/>
    <property type="match status" value="1"/>
</dbReference>
<organism evidence="2 3">
    <name type="scientific">Dictyoglomus turgidum (strain DSM 6724 / Z-1310)</name>
    <dbReference type="NCBI Taxonomy" id="515635"/>
    <lineage>
        <taxon>Bacteria</taxon>
        <taxon>Pseudomonadati</taxon>
        <taxon>Dictyoglomota</taxon>
        <taxon>Dictyoglomia</taxon>
        <taxon>Dictyoglomales</taxon>
        <taxon>Dictyoglomaceae</taxon>
        <taxon>Dictyoglomus</taxon>
    </lineage>
</organism>
<keyword evidence="3" id="KW-1185">Reference proteome</keyword>
<reference evidence="3" key="1">
    <citation type="journal article" date="2016" name="Front. Microbiol.">
        <title>The complete genome sequence of hyperthermophile Dictyoglomus turgidum DSM 6724 reveals a specialized carbohydrate fermentor.</title>
        <authorList>
            <person name="Brumm P.J."/>
            <person name="Gowda K."/>
            <person name="Robb F.T."/>
            <person name="Mead D.A."/>
        </authorList>
    </citation>
    <scope>NUCLEOTIDE SEQUENCE [LARGE SCALE GENOMIC DNA]</scope>
    <source>
        <strain evidence="3">DSM 6724 / Z-1310</strain>
    </source>
</reference>
<gene>
    <name evidence="2" type="ordered locus">Dtur_0104</name>
</gene>
<dbReference type="Proteomes" id="UP000007719">
    <property type="component" value="Chromosome"/>
</dbReference>
<name>B8DYQ8_DICTD</name>
<dbReference type="CDD" id="cd05403">
    <property type="entry name" value="NT_KNTase_like"/>
    <property type="match status" value="1"/>
</dbReference>
<proteinExistence type="predicted"/>
<dbReference type="PANTHER" id="PTHR33933">
    <property type="entry name" value="NUCLEOTIDYLTRANSFERASE"/>
    <property type="match status" value="1"/>
</dbReference>
<dbReference type="InParanoid" id="B8DYQ8"/>
<dbReference type="EMBL" id="CP001251">
    <property type="protein sequence ID" value="ACK41440.1"/>
    <property type="molecule type" value="Genomic_DNA"/>
</dbReference>
<dbReference type="Gene3D" id="3.30.460.10">
    <property type="entry name" value="Beta Polymerase, domain 2"/>
    <property type="match status" value="1"/>
</dbReference>
<dbReference type="RefSeq" id="WP_012582526.1">
    <property type="nucleotide sequence ID" value="NC_011661.1"/>
</dbReference>
<evidence type="ECO:0000313" key="2">
    <source>
        <dbReference type="EMBL" id="ACK41440.1"/>
    </source>
</evidence>
<dbReference type="InterPro" id="IPR052548">
    <property type="entry name" value="Type_VII_TA_antitoxin"/>
</dbReference>
<dbReference type="EnsemblBacteria" id="ACK41440">
    <property type="protein sequence ID" value="ACK41440"/>
    <property type="gene ID" value="Dtur_0104"/>
</dbReference>
<dbReference type="InterPro" id="IPR002934">
    <property type="entry name" value="Polymerase_NTP_transf_dom"/>
</dbReference>